<reference evidence="1 2" key="1">
    <citation type="submission" date="2020-02" db="EMBL/GenBank/DDBJ databases">
        <authorList>
            <person name="Kim M.K."/>
        </authorList>
    </citation>
    <scope>NUCLEOTIDE SEQUENCE [LARGE SCALE GENOMIC DNA]</scope>
    <source>
        <strain evidence="1 2">17J57-3</strain>
    </source>
</reference>
<dbReference type="EMBL" id="JAAIVB010000050">
    <property type="protein sequence ID" value="NEX62456.1"/>
    <property type="molecule type" value="Genomic_DNA"/>
</dbReference>
<gene>
    <name evidence="1" type="ORF">G3574_15305</name>
</gene>
<evidence type="ECO:0000313" key="2">
    <source>
        <dbReference type="Proteomes" id="UP000482155"/>
    </source>
</evidence>
<sequence>MRIIQLILLTVLFVKSSFAEAIRSSDLRLEPMTKCRGAGRPAPKTKETIRTESVGVPATGIDLNGDGWCDWIIFVPAPINTQLPEYMAKEAILLGGKRGAKPFGKLDKMRDYQRKQLPIPSGLVIPEGIVGMAPPLVAYLTRSATPYFMGISTAFPYFWSDAESYSIYRWNNEFDMPQQVSDIEFVTVLEFWRQKFCIDKKYSNAEYLHPDLLNPEHPLEVLVCAPWMSEVLGAAKQRVERK</sequence>
<proteinExistence type="predicted"/>
<accession>A0A6B3SUA4</accession>
<comment type="caution">
    <text evidence="1">The sequence shown here is derived from an EMBL/GenBank/DDBJ whole genome shotgun (WGS) entry which is preliminary data.</text>
</comment>
<name>A0A6B3SUA4_9BURK</name>
<dbReference type="RefSeq" id="WP_163964760.1">
    <property type="nucleotide sequence ID" value="NZ_JAAIVB010000050.1"/>
</dbReference>
<dbReference type="AlphaFoldDB" id="A0A6B3SUA4"/>
<evidence type="ECO:0000313" key="1">
    <source>
        <dbReference type="EMBL" id="NEX62456.1"/>
    </source>
</evidence>
<organism evidence="1 2">
    <name type="scientific">Noviherbaspirillum galbum</name>
    <dbReference type="NCBI Taxonomy" id="2709383"/>
    <lineage>
        <taxon>Bacteria</taxon>
        <taxon>Pseudomonadati</taxon>
        <taxon>Pseudomonadota</taxon>
        <taxon>Betaproteobacteria</taxon>
        <taxon>Burkholderiales</taxon>
        <taxon>Oxalobacteraceae</taxon>
        <taxon>Noviherbaspirillum</taxon>
    </lineage>
</organism>
<keyword evidence="2" id="KW-1185">Reference proteome</keyword>
<protein>
    <submittedName>
        <fullName evidence="1">Uncharacterized protein</fullName>
    </submittedName>
</protein>
<dbReference type="Proteomes" id="UP000482155">
    <property type="component" value="Unassembled WGS sequence"/>
</dbReference>